<dbReference type="PANTHER" id="PTHR43470:SF3">
    <property type="entry name" value="PHOSPHATE TRANSPORT SYSTEM PERMEASE PROTEIN PSTA-RELATED"/>
    <property type="match status" value="1"/>
</dbReference>
<dbReference type="AlphaFoldDB" id="A0A7T7XRY6"/>
<comment type="similarity">
    <text evidence="2 9">Belongs to the binding-protein-dependent transport system permease family. CysTW subfamily.</text>
</comment>
<evidence type="ECO:0000256" key="9">
    <source>
        <dbReference type="RuleBase" id="RU363043"/>
    </source>
</evidence>
<dbReference type="InterPro" id="IPR035906">
    <property type="entry name" value="MetI-like_sf"/>
</dbReference>
<evidence type="ECO:0000313" key="11">
    <source>
        <dbReference type="EMBL" id="QQO11395.1"/>
    </source>
</evidence>
<proteinExistence type="inferred from homology"/>
<keyword evidence="6 9" id="KW-0812">Transmembrane</keyword>
<evidence type="ECO:0000256" key="7">
    <source>
        <dbReference type="ARBA" id="ARBA00022989"/>
    </source>
</evidence>
<evidence type="ECO:0000259" key="10">
    <source>
        <dbReference type="PROSITE" id="PS50928"/>
    </source>
</evidence>
<keyword evidence="5 9" id="KW-1003">Cell membrane</keyword>
<dbReference type="CDD" id="cd06261">
    <property type="entry name" value="TM_PBP2"/>
    <property type="match status" value="1"/>
</dbReference>
<evidence type="ECO:0000313" key="12">
    <source>
        <dbReference type="Proteomes" id="UP000595917"/>
    </source>
</evidence>
<feature type="domain" description="ABC transmembrane type-1" evidence="10">
    <location>
        <begin position="70"/>
        <end position="275"/>
    </location>
</feature>
<gene>
    <name evidence="11" type="primary">pstA</name>
    <name evidence="11" type="ORF">JFL75_13135</name>
</gene>
<feature type="transmembrane region" description="Helical" evidence="9">
    <location>
        <begin position="66"/>
        <end position="95"/>
    </location>
</feature>
<dbReference type="PROSITE" id="PS50928">
    <property type="entry name" value="ABC_TM1"/>
    <property type="match status" value="1"/>
</dbReference>
<dbReference type="Gene3D" id="1.10.3720.10">
    <property type="entry name" value="MetI-like"/>
    <property type="match status" value="1"/>
</dbReference>
<sequence length="290" mass="30767">MIKPKNIIPKDRKNQRLTDRVLWWIMAGAVALVIGVLGFILAYIAGQALGHLNLGFLLGSASQGGILPMAVTTVYVVAASLILALPVGILTAVFLTEYAGDSRGVRILRLAIETLAGIPSILYGLFGLLVFCRILGFGQSIIAGACTLSIMILPVIIRTTEEAIKTIPDSFREGSLSLGATKFQTIRHVVLPSALPGIVTSAILAMGRVVGESAPVLLTVGIAKNMPRSIFDSGRTLTIQLYYLTKEAINPEDFGIAFATAAVLIILVVIINTATRIISSNFRKKLGGGL</sequence>
<keyword evidence="7 9" id="KW-1133">Transmembrane helix</keyword>
<keyword evidence="12" id="KW-1185">Reference proteome</keyword>
<keyword evidence="8 9" id="KW-0472">Membrane</keyword>
<keyword evidence="4" id="KW-0813">Transport</keyword>
<feature type="transmembrane region" description="Helical" evidence="9">
    <location>
        <begin position="137"/>
        <end position="157"/>
    </location>
</feature>
<reference evidence="11" key="1">
    <citation type="submission" date="2021-01" db="EMBL/GenBank/DDBJ databases">
        <title>Description of Breznakiella homolactica.</title>
        <authorList>
            <person name="Song Y."/>
            <person name="Brune A."/>
        </authorList>
    </citation>
    <scope>NUCLEOTIDE SEQUENCE</scope>
    <source>
        <strain evidence="11">RmG30</strain>
    </source>
</reference>
<dbReference type="KEGG" id="bhc:JFL75_13135"/>
<feature type="transmembrane region" description="Helical" evidence="9">
    <location>
        <begin position="254"/>
        <end position="275"/>
    </location>
</feature>
<evidence type="ECO:0000256" key="4">
    <source>
        <dbReference type="ARBA" id="ARBA00022448"/>
    </source>
</evidence>
<dbReference type="EMBL" id="CP067089">
    <property type="protein sequence ID" value="QQO11395.1"/>
    <property type="molecule type" value="Genomic_DNA"/>
</dbReference>
<dbReference type="InterPro" id="IPR005672">
    <property type="entry name" value="Phosphate_PstA"/>
</dbReference>
<evidence type="ECO:0000256" key="2">
    <source>
        <dbReference type="ARBA" id="ARBA00007069"/>
    </source>
</evidence>
<dbReference type="NCBIfam" id="TIGR00974">
    <property type="entry name" value="3a0107s02c"/>
    <property type="match status" value="1"/>
</dbReference>
<evidence type="ECO:0000256" key="1">
    <source>
        <dbReference type="ARBA" id="ARBA00004651"/>
    </source>
</evidence>
<dbReference type="Proteomes" id="UP000595917">
    <property type="component" value="Chromosome"/>
</dbReference>
<evidence type="ECO:0000256" key="3">
    <source>
        <dbReference type="ARBA" id="ARBA00016864"/>
    </source>
</evidence>
<organism evidence="11 12">
    <name type="scientific">Breznakiella homolactica</name>
    <dbReference type="NCBI Taxonomy" id="2798577"/>
    <lineage>
        <taxon>Bacteria</taxon>
        <taxon>Pseudomonadati</taxon>
        <taxon>Spirochaetota</taxon>
        <taxon>Spirochaetia</taxon>
        <taxon>Spirochaetales</taxon>
        <taxon>Breznakiellaceae</taxon>
        <taxon>Breznakiella</taxon>
    </lineage>
</organism>
<protein>
    <recommendedName>
        <fullName evidence="3 9">Phosphate transport system permease protein PstA</fullName>
    </recommendedName>
</protein>
<dbReference type="PANTHER" id="PTHR43470">
    <property type="entry name" value="PHOSPHATE TRANSPORT SYSTEM PERMEASE PROTEIN PSTA-RELATED"/>
    <property type="match status" value="1"/>
</dbReference>
<feature type="transmembrane region" description="Helical" evidence="9">
    <location>
        <begin position="21"/>
        <end position="46"/>
    </location>
</feature>
<dbReference type="SUPFAM" id="SSF161098">
    <property type="entry name" value="MetI-like"/>
    <property type="match status" value="1"/>
</dbReference>
<dbReference type="GO" id="GO:0005315">
    <property type="term" value="F:phosphate transmembrane transporter activity"/>
    <property type="evidence" value="ECO:0007669"/>
    <property type="project" value="InterPro"/>
</dbReference>
<dbReference type="InterPro" id="IPR000515">
    <property type="entry name" value="MetI-like"/>
</dbReference>
<feature type="transmembrane region" description="Helical" evidence="9">
    <location>
        <begin position="189"/>
        <end position="210"/>
    </location>
</feature>
<evidence type="ECO:0000256" key="6">
    <source>
        <dbReference type="ARBA" id="ARBA00022692"/>
    </source>
</evidence>
<dbReference type="GO" id="GO:0005886">
    <property type="term" value="C:plasma membrane"/>
    <property type="evidence" value="ECO:0007669"/>
    <property type="project" value="UniProtKB-SubCell"/>
</dbReference>
<name>A0A7T7XRY6_9SPIR</name>
<comment type="subcellular location">
    <subcellularLocation>
        <location evidence="1 9">Cell membrane</location>
        <topology evidence="1 9">Multi-pass membrane protein</topology>
    </subcellularLocation>
</comment>
<accession>A0A7T7XRY6</accession>
<evidence type="ECO:0000256" key="5">
    <source>
        <dbReference type="ARBA" id="ARBA00022475"/>
    </source>
</evidence>
<dbReference type="GO" id="GO:0035435">
    <property type="term" value="P:phosphate ion transmembrane transport"/>
    <property type="evidence" value="ECO:0007669"/>
    <property type="project" value="InterPro"/>
</dbReference>
<feature type="transmembrane region" description="Helical" evidence="9">
    <location>
        <begin position="107"/>
        <end position="131"/>
    </location>
</feature>
<evidence type="ECO:0000256" key="8">
    <source>
        <dbReference type="ARBA" id="ARBA00023136"/>
    </source>
</evidence>
<dbReference type="Pfam" id="PF00528">
    <property type="entry name" value="BPD_transp_1"/>
    <property type="match status" value="1"/>
</dbReference>